<dbReference type="PROSITE" id="PS51257">
    <property type="entry name" value="PROKAR_LIPOPROTEIN"/>
    <property type="match status" value="1"/>
</dbReference>
<dbReference type="RefSeq" id="WP_028489595.1">
    <property type="nucleotide sequence ID" value="NZ_CP133218.1"/>
</dbReference>
<dbReference type="Proteomes" id="UP001236657">
    <property type="component" value="Chromosome"/>
</dbReference>
<feature type="signal peptide" evidence="1">
    <location>
        <begin position="1"/>
        <end position="18"/>
    </location>
</feature>
<dbReference type="EMBL" id="CP133218">
    <property type="protein sequence ID" value="WML91991.1"/>
    <property type="molecule type" value="Genomic_DNA"/>
</dbReference>
<organism evidence="2 3">
    <name type="scientific">Thiothrix lacustris</name>
    <dbReference type="NCBI Taxonomy" id="525917"/>
    <lineage>
        <taxon>Bacteria</taxon>
        <taxon>Pseudomonadati</taxon>
        <taxon>Pseudomonadota</taxon>
        <taxon>Gammaproteobacteria</taxon>
        <taxon>Thiotrichales</taxon>
        <taxon>Thiotrichaceae</taxon>
        <taxon>Thiothrix</taxon>
    </lineage>
</organism>
<keyword evidence="1" id="KW-0732">Signal</keyword>
<accession>A0ABY9MTJ4</accession>
<feature type="chain" id="PRO_5047038359" evidence="1">
    <location>
        <begin position="19"/>
        <end position="307"/>
    </location>
</feature>
<reference evidence="2 3" key="1">
    <citation type="submission" date="2023-08" db="EMBL/GenBank/DDBJ databases">
        <title>New molecular markers tilS and rpoB for phylogenetic and monitoring studies of the genus Thiothrix biodiversity.</title>
        <authorList>
            <person name="Ravin N.V."/>
            <person name="Smolyakov D."/>
            <person name="Markov N.D."/>
            <person name="Beletsky A.V."/>
            <person name="Mardanov A.V."/>
            <person name="Rudenko T.S."/>
            <person name="Grabovich M.Y."/>
        </authorList>
    </citation>
    <scope>NUCLEOTIDE SEQUENCE [LARGE SCALE GENOMIC DNA]</scope>
    <source>
        <strain evidence="2 3">MK1</strain>
    </source>
</reference>
<gene>
    <name evidence="2" type="ORF">RCF98_06525</name>
</gene>
<protein>
    <submittedName>
        <fullName evidence="2">Uncharacterized protein</fullName>
    </submittedName>
</protein>
<evidence type="ECO:0000256" key="1">
    <source>
        <dbReference type="SAM" id="SignalP"/>
    </source>
</evidence>
<evidence type="ECO:0000313" key="2">
    <source>
        <dbReference type="EMBL" id="WML91991.1"/>
    </source>
</evidence>
<keyword evidence="3" id="KW-1185">Reference proteome</keyword>
<sequence>MKIRLLVLSLFSIFGVSACGGSGSTLGSSTSSNTTATNDQITQVVSTATNSGNTIGLTNTLDATVTTGAGAGSNTSSASAGNAVLSAEGLWQGRADTSRVVTTLIADSSFYWMLYSSAGSSTNIAGVVVGNSLSSNGQITSNNGKDFNFETGALLPLTWTGTYTAKSSLQASLTYTDIPGGVVALNAVHDSNYNLTPSFAKISGTYSGTSVSLVNGRQDTTIIIYSAGQINGSRIDGCTFTGTISPFVRGNAYNVSIDYGVNCRERNSGRSNNSKGSAYLNPANNQLTSVSLNSSIDDVLLFIGNKR</sequence>
<evidence type="ECO:0000313" key="3">
    <source>
        <dbReference type="Proteomes" id="UP001236657"/>
    </source>
</evidence>
<name>A0ABY9MTJ4_9GAMM</name>
<proteinExistence type="predicted"/>